<feature type="transmembrane region" description="Helical" evidence="20">
    <location>
        <begin position="222"/>
        <end position="238"/>
    </location>
</feature>
<gene>
    <name evidence="21" type="ORF">KP79_PYT14478</name>
</gene>
<evidence type="ECO:0000256" key="1">
    <source>
        <dbReference type="ARBA" id="ARBA00004424"/>
    </source>
</evidence>
<dbReference type="Pfam" id="PF13520">
    <property type="entry name" value="AA_permease_2"/>
    <property type="match status" value="1"/>
</dbReference>
<dbReference type="PANTHER" id="PTHR11785">
    <property type="entry name" value="AMINO ACID TRANSPORTER"/>
    <property type="match status" value="1"/>
</dbReference>
<evidence type="ECO:0000256" key="5">
    <source>
        <dbReference type="ARBA" id="ARBA00022553"/>
    </source>
</evidence>
<dbReference type="GO" id="GO:0015179">
    <property type="term" value="F:L-amino acid transmembrane transporter activity"/>
    <property type="evidence" value="ECO:0007669"/>
    <property type="project" value="TreeGrafter"/>
</dbReference>
<comment type="catalytic activity">
    <reaction evidence="10">
        <text>L-lysine(out) + L-arginine(in) = L-lysine(in) + L-arginine(out)</text>
        <dbReference type="Rhea" id="RHEA:70827"/>
        <dbReference type="ChEBI" id="CHEBI:32551"/>
        <dbReference type="ChEBI" id="CHEBI:32682"/>
    </reaction>
    <physiologicalReaction direction="left-to-right" evidence="10">
        <dbReference type="Rhea" id="RHEA:70828"/>
    </physiologicalReaction>
</comment>
<feature type="transmembrane region" description="Helical" evidence="20">
    <location>
        <begin position="154"/>
        <end position="172"/>
    </location>
</feature>
<keyword evidence="3" id="KW-0813">Transport</keyword>
<evidence type="ECO:0000256" key="10">
    <source>
        <dbReference type="ARBA" id="ARBA00051323"/>
    </source>
</evidence>
<comment type="catalytic activity">
    <reaction evidence="11">
        <text>L-cystine(out) + L-arginine(in) = L-cystine(in) + L-arginine(out)</text>
        <dbReference type="Rhea" id="RHEA:71075"/>
        <dbReference type="ChEBI" id="CHEBI:32682"/>
        <dbReference type="ChEBI" id="CHEBI:35491"/>
    </reaction>
    <physiologicalReaction direction="left-to-right" evidence="11">
        <dbReference type="Rhea" id="RHEA:71076"/>
    </physiologicalReaction>
</comment>
<feature type="transmembrane region" description="Helical" evidence="20">
    <location>
        <begin position="259"/>
        <end position="282"/>
    </location>
</feature>
<feature type="transmembrane region" description="Helical" evidence="20">
    <location>
        <begin position="441"/>
        <end position="461"/>
    </location>
</feature>
<evidence type="ECO:0000256" key="16">
    <source>
        <dbReference type="ARBA" id="ARBA00079910"/>
    </source>
</evidence>
<dbReference type="OrthoDB" id="5982228at2759"/>
<dbReference type="STRING" id="6573.A0A210QHH1"/>
<organism evidence="21 22">
    <name type="scientific">Mizuhopecten yessoensis</name>
    <name type="common">Japanese scallop</name>
    <name type="synonym">Patinopecten yessoensis</name>
    <dbReference type="NCBI Taxonomy" id="6573"/>
    <lineage>
        <taxon>Eukaryota</taxon>
        <taxon>Metazoa</taxon>
        <taxon>Spiralia</taxon>
        <taxon>Lophotrochozoa</taxon>
        <taxon>Mollusca</taxon>
        <taxon>Bivalvia</taxon>
        <taxon>Autobranchia</taxon>
        <taxon>Pteriomorphia</taxon>
        <taxon>Pectinida</taxon>
        <taxon>Pectinoidea</taxon>
        <taxon>Pectinidae</taxon>
        <taxon>Mizuhopecten</taxon>
    </lineage>
</organism>
<feature type="transmembrane region" description="Helical" evidence="20">
    <location>
        <begin position="116"/>
        <end position="142"/>
    </location>
</feature>
<comment type="similarity">
    <text evidence="2">Belongs to the amino acid-polyamine-organocation (APC) superfamily.</text>
</comment>
<dbReference type="PIRSF" id="PIRSF006060">
    <property type="entry name" value="AA_transporter"/>
    <property type="match status" value="1"/>
</dbReference>
<keyword evidence="9" id="KW-1015">Disulfide bond</keyword>
<feature type="transmembrane region" description="Helical" evidence="20">
    <location>
        <begin position="416"/>
        <end position="435"/>
    </location>
</feature>
<sequence length="489" mass="53142">MKLVNRSDSASSSMDSGSSSGEVKLKKSVGLFTGVGLIVGSMIGSGIFISPKGILEGTGSVAMSLIIWALCGLVVTLGALSYAEMGTAIPKSGGEHSYLMFTYGHMGKFGAIPSFIFDWVSLFIIRPTQFALISLSLGTYVAKPFFPDCDPPLPAVKLITAVAMLIVTFINITSVKVAVWLQSFCTIAKLLAIAIITVGGIYKLATDGAEHLAEGFEGTSENVGLIAIAFYNGLWAFDGWNNLNLVTEELKSPQRNLPLAIIIGIPLTTVCYLFANIGYFAVMSKHEVLESHAVAVTWGDHMLGTMAWIVPLFVVISCLGAANGCLFATSRLVYVAARGGNFPQVLSFINMNRLTPLPSVLFTSVVGFAILIPGDISTLMDFYGFSAWFLYSMTIFSVLVLRYTQPNLHRPYTVPIIIPVFVFLIASYLLISPVIQSPRVQFIYACIFIASGMFFYFPFVYMKLPVPYMDKFNTLMQKVFLIVPGKTDS</sequence>
<dbReference type="InterPro" id="IPR050598">
    <property type="entry name" value="AminoAcid_Transporter"/>
</dbReference>
<evidence type="ECO:0000256" key="9">
    <source>
        <dbReference type="ARBA" id="ARBA00023157"/>
    </source>
</evidence>
<evidence type="ECO:0000256" key="15">
    <source>
        <dbReference type="ARBA" id="ARBA00074336"/>
    </source>
</evidence>
<reference evidence="21 22" key="1">
    <citation type="journal article" date="2017" name="Nat. Ecol. Evol.">
        <title>Scallop genome provides insights into evolution of bilaterian karyotype and development.</title>
        <authorList>
            <person name="Wang S."/>
            <person name="Zhang J."/>
            <person name="Jiao W."/>
            <person name="Li J."/>
            <person name="Xun X."/>
            <person name="Sun Y."/>
            <person name="Guo X."/>
            <person name="Huan P."/>
            <person name="Dong B."/>
            <person name="Zhang L."/>
            <person name="Hu X."/>
            <person name="Sun X."/>
            <person name="Wang J."/>
            <person name="Zhao C."/>
            <person name="Wang Y."/>
            <person name="Wang D."/>
            <person name="Huang X."/>
            <person name="Wang R."/>
            <person name="Lv J."/>
            <person name="Li Y."/>
            <person name="Zhang Z."/>
            <person name="Liu B."/>
            <person name="Lu W."/>
            <person name="Hui Y."/>
            <person name="Liang J."/>
            <person name="Zhou Z."/>
            <person name="Hou R."/>
            <person name="Li X."/>
            <person name="Liu Y."/>
            <person name="Li H."/>
            <person name="Ning X."/>
            <person name="Lin Y."/>
            <person name="Zhao L."/>
            <person name="Xing Q."/>
            <person name="Dou J."/>
            <person name="Li Y."/>
            <person name="Mao J."/>
            <person name="Guo H."/>
            <person name="Dou H."/>
            <person name="Li T."/>
            <person name="Mu C."/>
            <person name="Jiang W."/>
            <person name="Fu Q."/>
            <person name="Fu X."/>
            <person name="Miao Y."/>
            <person name="Liu J."/>
            <person name="Yu Q."/>
            <person name="Li R."/>
            <person name="Liao H."/>
            <person name="Li X."/>
            <person name="Kong Y."/>
            <person name="Jiang Z."/>
            <person name="Chourrout D."/>
            <person name="Li R."/>
            <person name="Bao Z."/>
        </authorList>
    </citation>
    <scope>NUCLEOTIDE SEQUENCE [LARGE SCALE GENOMIC DNA]</scope>
    <source>
        <strain evidence="21 22">PY_sf001</strain>
    </source>
</reference>
<evidence type="ECO:0000256" key="14">
    <source>
        <dbReference type="ARBA" id="ARBA00052732"/>
    </source>
</evidence>
<evidence type="ECO:0000313" key="21">
    <source>
        <dbReference type="EMBL" id="OWF48194.1"/>
    </source>
</evidence>
<evidence type="ECO:0000256" key="13">
    <source>
        <dbReference type="ARBA" id="ARBA00052179"/>
    </source>
</evidence>
<evidence type="ECO:0000256" key="3">
    <source>
        <dbReference type="ARBA" id="ARBA00022448"/>
    </source>
</evidence>
<comment type="catalytic activity">
    <reaction evidence="14">
        <text>L-leucine(out) + L-arginine(in) = L-leucine(in) + L-arginine(out)</text>
        <dbReference type="Rhea" id="RHEA:71059"/>
        <dbReference type="ChEBI" id="CHEBI:32682"/>
        <dbReference type="ChEBI" id="CHEBI:57427"/>
    </reaction>
    <physiologicalReaction direction="left-to-right" evidence="14">
        <dbReference type="Rhea" id="RHEA:71060"/>
    </physiologicalReaction>
</comment>
<feature type="region of interest" description="Disordered" evidence="19">
    <location>
        <begin position="1"/>
        <end position="22"/>
    </location>
</feature>
<dbReference type="AlphaFoldDB" id="A0A210QHH1"/>
<comment type="subcellular location">
    <subcellularLocation>
        <location evidence="1">Apical cell membrane</location>
        <topology evidence="1">Multi-pass membrane protein</topology>
    </subcellularLocation>
</comment>
<keyword evidence="5" id="KW-0597">Phosphoprotein</keyword>
<evidence type="ECO:0000256" key="7">
    <source>
        <dbReference type="ARBA" id="ARBA00022989"/>
    </source>
</evidence>
<keyword evidence="4" id="KW-1003">Cell membrane</keyword>
<dbReference type="Proteomes" id="UP000242188">
    <property type="component" value="Unassembled WGS sequence"/>
</dbReference>
<dbReference type="InterPro" id="IPR002293">
    <property type="entry name" value="AA/rel_permease1"/>
</dbReference>
<evidence type="ECO:0000256" key="8">
    <source>
        <dbReference type="ARBA" id="ARBA00023136"/>
    </source>
</evidence>
<evidence type="ECO:0000313" key="22">
    <source>
        <dbReference type="Proteomes" id="UP000242188"/>
    </source>
</evidence>
<dbReference type="FunFam" id="1.20.1740.10:FF:000015">
    <property type="entry name" value="B(0,+)-type amino acid transporter 1"/>
    <property type="match status" value="1"/>
</dbReference>
<proteinExistence type="inferred from homology"/>
<evidence type="ECO:0000256" key="6">
    <source>
        <dbReference type="ARBA" id="ARBA00022692"/>
    </source>
</evidence>
<feature type="transmembrane region" description="Helical" evidence="20">
    <location>
        <begin position="354"/>
        <end position="373"/>
    </location>
</feature>
<dbReference type="EMBL" id="NEDP02003643">
    <property type="protein sequence ID" value="OWF48194.1"/>
    <property type="molecule type" value="Genomic_DNA"/>
</dbReference>
<dbReference type="Gene3D" id="1.20.1740.10">
    <property type="entry name" value="Amino acid/polyamine transporter I"/>
    <property type="match status" value="1"/>
</dbReference>
<keyword evidence="22" id="KW-1185">Reference proteome</keyword>
<evidence type="ECO:0000256" key="4">
    <source>
        <dbReference type="ARBA" id="ARBA00022475"/>
    </source>
</evidence>
<feature type="transmembrane region" description="Helical" evidence="20">
    <location>
        <begin position="308"/>
        <end position="334"/>
    </location>
</feature>
<evidence type="ECO:0000256" key="20">
    <source>
        <dbReference type="SAM" id="Phobius"/>
    </source>
</evidence>
<feature type="compositionally biased region" description="Low complexity" evidence="19">
    <location>
        <begin position="7"/>
        <end position="21"/>
    </location>
</feature>
<comment type="catalytic activity">
    <reaction evidence="18">
        <text>L-phenylalanine(out) + L-arginine(in) = L-phenylalanine(in) + L-arginine(out)</text>
        <dbReference type="Rhea" id="RHEA:71067"/>
        <dbReference type="ChEBI" id="CHEBI:32682"/>
        <dbReference type="ChEBI" id="CHEBI:58095"/>
    </reaction>
    <physiologicalReaction direction="left-to-right" evidence="18">
        <dbReference type="Rhea" id="RHEA:71068"/>
    </physiologicalReaction>
</comment>
<evidence type="ECO:0000256" key="2">
    <source>
        <dbReference type="ARBA" id="ARBA00009523"/>
    </source>
</evidence>
<evidence type="ECO:0000256" key="12">
    <source>
        <dbReference type="ARBA" id="ARBA00051835"/>
    </source>
</evidence>
<feature type="transmembrane region" description="Helical" evidence="20">
    <location>
        <begin position="385"/>
        <end position="404"/>
    </location>
</feature>
<comment type="catalytic activity">
    <reaction evidence="13">
        <text>L-cysteine(out) + L-arginine(in) = L-cysteine(in) + L-arginine(out)</text>
        <dbReference type="Rhea" id="RHEA:71071"/>
        <dbReference type="ChEBI" id="CHEBI:32682"/>
        <dbReference type="ChEBI" id="CHEBI:35235"/>
    </reaction>
    <physiologicalReaction direction="left-to-right" evidence="13">
        <dbReference type="Rhea" id="RHEA:71072"/>
    </physiologicalReaction>
</comment>
<feature type="transmembrane region" description="Helical" evidence="20">
    <location>
        <begin position="179"/>
        <end position="202"/>
    </location>
</feature>
<evidence type="ECO:0000256" key="18">
    <source>
        <dbReference type="ARBA" id="ARBA00093193"/>
    </source>
</evidence>
<protein>
    <recommendedName>
        <fullName evidence="15">b(0,+)-type amino acid transporter 1</fullName>
    </recommendedName>
    <alternativeName>
        <fullName evidence="16">Glycoprotein-associated amino acid transporter b0,+AT1</fullName>
    </alternativeName>
    <alternativeName>
        <fullName evidence="17">Solute carrier family 7 member 9</fullName>
    </alternativeName>
</protein>
<dbReference type="PANTHER" id="PTHR11785:SF512">
    <property type="entry name" value="SOBREMESA, ISOFORM B"/>
    <property type="match status" value="1"/>
</dbReference>
<evidence type="ECO:0000256" key="17">
    <source>
        <dbReference type="ARBA" id="ARBA00083296"/>
    </source>
</evidence>
<feature type="transmembrane region" description="Helical" evidence="20">
    <location>
        <begin position="29"/>
        <end position="49"/>
    </location>
</feature>
<evidence type="ECO:0000256" key="11">
    <source>
        <dbReference type="ARBA" id="ARBA00051814"/>
    </source>
</evidence>
<keyword evidence="6 20" id="KW-0812">Transmembrane</keyword>
<feature type="transmembrane region" description="Helical" evidence="20">
    <location>
        <begin position="61"/>
        <end position="83"/>
    </location>
</feature>
<name>A0A210QHH1_MIZYE</name>
<accession>A0A210QHH1</accession>
<keyword evidence="8 20" id="KW-0472">Membrane</keyword>
<comment type="caution">
    <text evidence="21">The sequence shown here is derived from an EMBL/GenBank/DDBJ whole genome shotgun (WGS) entry which is preliminary data.</text>
</comment>
<dbReference type="GO" id="GO:0016324">
    <property type="term" value="C:apical plasma membrane"/>
    <property type="evidence" value="ECO:0007669"/>
    <property type="project" value="UniProtKB-SubCell"/>
</dbReference>
<comment type="catalytic activity">
    <reaction evidence="12">
        <text>L-histidine(out) + L-arginine(in) = L-histidine(in) + L-arginine(out)</text>
        <dbReference type="Rhea" id="RHEA:71063"/>
        <dbReference type="ChEBI" id="CHEBI:32682"/>
        <dbReference type="ChEBI" id="CHEBI:57595"/>
    </reaction>
    <physiologicalReaction direction="left-to-right" evidence="12">
        <dbReference type="Rhea" id="RHEA:71064"/>
    </physiologicalReaction>
</comment>
<keyword evidence="7 20" id="KW-1133">Transmembrane helix</keyword>
<evidence type="ECO:0000256" key="19">
    <source>
        <dbReference type="SAM" id="MobiDB-lite"/>
    </source>
</evidence>